<dbReference type="AlphaFoldDB" id="A0A2Z4GCU4"/>
<evidence type="ECO:0000256" key="1">
    <source>
        <dbReference type="SAM" id="Phobius"/>
    </source>
</evidence>
<keyword evidence="1" id="KW-1133">Transmembrane helix</keyword>
<reference evidence="3 4" key="1">
    <citation type="submission" date="2018-05" db="EMBL/GenBank/DDBJ databases">
        <title>Complete genome sequence of Arcticibacterium luteifluviistationis SM1504T, a cytophagaceae bacterium isolated from Arctic surface seawater.</title>
        <authorList>
            <person name="Li Y."/>
            <person name="Qin Q.-L."/>
        </authorList>
    </citation>
    <scope>NUCLEOTIDE SEQUENCE [LARGE SCALE GENOMIC DNA]</scope>
    <source>
        <strain evidence="3 4">SM1504</strain>
    </source>
</reference>
<keyword evidence="1" id="KW-0472">Membrane</keyword>
<gene>
    <name evidence="3" type="ORF">DJ013_11285</name>
</gene>
<dbReference type="Pfam" id="PF06713">
    <property type="entry name" value="bPH_4"/>
    <property type="match status" value="1"/>
</dbReference>
<dbReference type="Proteomes" id="UP000249873">
    <property type="component" value="Chromosome"/>
</dbReference>
<name>A0A2Z4GCU4_9BACT</name>
<feature type="transmembrane region" description="Helical" evidence="1">
    <location>
        <begin position="12"/>
        <end position="29"/>
    </location>
</feature>
<dbReference type="OrthoDB" id="1261156at2"/>
<keyword evidence="4" id="KW-1185">Reference proteome</keyword>
<protein>
    <recommendedName>
        <fullName evidence="2">Uncharacterized protein YyaB-like PH domain-containing protein</fullName>
    </recommendedName>
</protein>
<dbReference type="InterPro" id="IPR009589">
    <property type="entry name" value="PH_YyaB-like"/>
</dbReference>
<feature type="domain" description="Uncharacterized protein YyaB-like PH" evidence="2">
    <location>
        <begin position="53"/>
        <end position="127"/>
    </location>
</feature>
<proteinExistence type="predicted"/>
<dbReference type="EMBL" id="CP029480">
    <property type="protein sequence ID" value="AWV98723.1"/>
    <property type="molecule type" value="Genomic_DNA"/>
</dbReference>
<dbReference type="KEGG" id="als:DJ013_11285"/>
<evidence type="ECO:0000259" key="2">
    <source>
        <dbReference type="Pfam" id="PF06713"/>
    </source>
</evidence>
<dbReference type="GO" id="GO:0030153">
    <property type="term" value="P:bacteriocin immunity"/>
    <property type="evidence" value="ECO:0007669"/>
    <property type="project" value="InterPro"/>
</dbReference>
<sequence>MKTYKSEISWGMAAPLTLVLLGSLVMTIMVKSWPIILVMMLTCVFVFHIYASTFYRISETNLIIKSSFLVNIDIPITSIKSIIPSRSLLSSPALSLDRLEVSYGKYGSVLISPKDRALFLADLKEINPEIKM</sequence>
<evidence type="ECO:0000313" key="3">
    <source>
        <dbReference type="EMBL" id="AWV98723.1"/>
    </source>
</evidence>
<feature type="transmembrane region" description="Helical" evidence="1">
    <location>
        <begin position="35"/>
        <end position="55"/>
    </location>
</feature>
<keyword evidence="1" id="KW-0812">Transmembrane</keyword>
<accession>A0A2Z4GCU4</accession>
<evidence type="ECO:0000313" key="4">
    <source>
        <dbReference type="Proteomes" id="UP000249873"/>
    </source>
</evidence>
<dbReference type="RefSeq" id="WP_111371916.1">
    <property type="nucleotide sequence ID" value="NZ_CP029480.1"/>
</dbReference>
<organism evidence="3 4">
    <name type="scientific">Arcticibacterium luteifluviistationis</name>
    <dbReference type="NCBI Taxonomy" id="1784714"/>
    <lineage>
        <taxon>Bacteria</taxon>
        <taxon>Pseudomonadati</taxon>
        <taxon>Bacteroidota</taxon>
        <taxon>Cytophagia</taxon>
        <taxon>Cytophagales</taxon>
        <taxon>Leadbetterellaceae</taxon>
        <taxon>Arcticibacterium</taxon>
    </lineage>
</organism>